<feature type="region of interest" description="Disordered" evidence="1">
    <location>
        <begin position="87"/>
        <end position="486"/>
    </location>
</feature>
<dbReference type="AlphaFoldDB" id="R7QFW7"/>
<keyword evidence="3" id="KW-1185">Reference proteome</keyword>
<gene>
    <name evidence="2" type="ORF">CHC_T00004725001</name>
</gene>
<reference evidence="3" key="1">
    <citation type="journal article" date="2013" name="Proc. Natl. Acad. Sci. U.S.A.">
        <title>Genome structure and metabolic features in the red seaweed Chondrus crispus shed light on evolution of the Archaeplastida.</title>
        <authorList>
            <person name="Collen J."/>
            <person name="Porcel B."/>
            <person name="Carre W."/>
            <person name="Ball S.G."/>
            <person name="Chaparro C."/>
            <person name="Tonon T."/>
            <person name="Barbeyron T."/>
            <person name="Michel G."/>
            <person name="Noel B."/>
            <person name="Valentin K."/>
            <person name="Elias M."/>
            <person name="Artiguenave F."/>
            <person name="Arun A."/>
            <person name="Aury J.M."/>
            <person name="Barbosa-Neto J.F."/>
            <person name="Bothwell J.H."/>
            <person name="Bouget F.Y."/>
            <person name="Brillet L."/>
            <person name="Cabello-Hurtado F."/>
            <person name="Capella-Gutierrez S."/>
            <person name="Charrier B."/>
            <person name="Cladiere L."/>
            <person name="Cock J.M."/>
            <person name="Coelho S.M."/>
            <person name="Colleoni C."/>
            <person name="Czjzek M."/>
            <person name="Da Silva C."/>
            <person name="Delage L."/>
            <person name="Denoeud F."/>
            <person name="Deschamps P."/>
            <person name="Dittami S.M."/>
            <person name="Gabaldon T."/>
            <person name="Gachon C.M."/>
            <person name="Groisillier A."/>
            <person name="Herve C."/>
            <person name="Jabbari K."/>
            <person name="Katinka M."/>
            <person name="Kloareg B."/>
            <person name="Kowalczyk N."/>
            <person name="Labadie K."/>
            <person name="Leblanc C."/>
            <person name="Lopez P.J."/>
            <person name="McLachlan D.H."/>
            <person name="Meslet-Cladiere L."/>
            <person name="Moustafa A."/>
            <person name="Nehr Z."/>
            <person name="Nyvall Collen P."/>
            <person name="Panaud O."/>
            <person name="Partensky F."/>
            <person name="Poulain J."/>
            <person name="Rensing S.A."/>
            <person name="Rousvoal S."/>
            <person name="Samson G."/>
            <person name="Symeonidi A."/>
            <person name="Weissenbach J."/>
            <person name="Zambounis A."/>
            <person name="Wincker P."/>
            <person name="Boyen C."/>
        </authorList>
    </citation>
    <scope>NUCLEOTIDE SEQUENCE [LARGE SCALE GENOMIC DNA]</scope>
    <source>
        <strain evidence="3">cv. Stackhouse</strain>
    </source>
</reference>
<feature type="compositionally biased region" description="Basic and acidic residues" evidence="1">
    <location>
        <begin position="338"/>
        <end position="351"/>
    </location>
</feature>
<feature type="region of interest" description="Disordered" evidence="1">
    <location>
        <begin position="1094"/>
        <end position="1216"/>
    </location>
</feature>
<proteinExistence type="predicted"/>
<feature type="compositionally biased region" description="Basic and acidic residues" evidence="1">
    <location>
        <begin position="264"/>
        <end position="274"/>
    </location>
</feature>
<dbReference type="Proteomes" id="UP000012073">
    <property type="component" value="Unassembled WGS sequence"/>
</dbReference>
<feature type="region of interest" description="Disordered" evidence="1">
    <location>
        <begin position="978"/>
        <end position="1006"/>
    </location>
</feature>
<feature type="compositionally biased region" description="Basic and acidic residues" evidence="1">
    <location>
        <begin position="1180"/>
        <end position="1203"/>
    </location>
</feature>
<evidence type="ECO:0000256" key="1">
    <source>
        <dbReference type="SAM" id="MobiDB-lite"/>
    </source>
</evidence>
<dbReference type="EMBL" id="HG001771">
    <property type="protein sequence ID" value="CDF36315.1"/>
    <property type="molecule type" value="Genomic_DNA"/>
</dbReference>
<organism evidence="2 3">
    <name type="scientific">Chondrus crispus</name>
    <name type="common">Carrageen Irish moss</name>
    <name type="synonym">Polymorpha crispa</name>
    <dbReference type="NCBI Taxonomy" id="2769"/>
    <lineage>
        <taxon>Eukaryota</taxon>
        <taxon>Rhodophyta</taxon>
        <taxon>Florideophyceae</taxon>
        <taxon>Rhodymeniophycidae</taxon>
        <taxon>Gigartinales</taxon>
        <taxon>Gigartinaceae</taxon>
        <taxon>Chondrus</taxon>
    </lineage>
</organism>
<dbReference type="Gramene" id="CDF36315">
    <property type="protein sequence ID" value="CDF36315"/>
    <property type="gene ID" value="CHC_T00004725001"/>
</dbReference>
<evidence type="ECO:0000313" key="2">
    <source>
        <dbReference type="EMBL" id="CDF36315.1"/>
    </source>
</evidence>
<dbReference type="PANTHER" id="PTHR22100">
    <property type="entry name" value="WINGS APART-LIKE PROTEIN HOMOLOG"/>
    <property type="match status" value="1"/>
</dbReference>
<protein>
    <submittedName>
        <fullName evidence="2">Uncharacterized protein</fullName>
    </submittedName>
</protein>
<dbReference type="InterPro" id="IPR039874">
    <property type="entry name" value="WAPL"/>
</dbReference>
<feature type="compositionally biased region" description="Basic and acidic residues" evidence="1">
    <location>
        <begin position="978"/>
        <end position="1000"/>
    </location>
</feature>
<feature type="compositionally biased region" description="Basic and acidic residues" evidence="1">
    <location>
        <begin position="415"/>
        <end position="426"/>
    </location>
</feature>
<feature type="compositionally biased region" description="Basic residues" evidence="1">
    <location>
        <begin position="219"/>
        <end position="230"/>
    </location>
</feature>
<feature type="compositionally biased region" description="Basic and acidic residues" evidence="1">
    <location>
        <begin position="205"/>
        <end position="218"/>
    </location>
</feature>
<evidence type="ECO:0000313" key="3">
    <source>
        <dbReference type="Proteomes" id="UP000012073"/>
    </source>
</evidence>
<feature type="compositionally biased region" description="Basic and acidic residues" evidence="1">
    <location>
        <begin position="435"/>
        <end position="446"/>
    </location>
</feature>
<feature type="region of interest" description="Disordered" evidence="1">
    <location>
        <begin position="1"/>
        <end position="24"/>
    </location>
</feature>
<feature type="compositionally biased region" description="Polar residues" evidence="1">
    <location>
        <begin position="399"/>
        <end position="410"/>
    </location>
</feature>
<feature type="compositionally biased region" description="Basic and acidic residues" evidence="1">
    <location>
        <begin position="382"/>
        <end position="395"/>
    </location>
</feature>
<feature type="compositionally biased region" description="Basic residues" evidence="1">
    <location>
        <begin position="242"/>
        <end position="251"/>
    </location>
</feature>
<dbReference type="Gene3D" id="1.25.10.10">
    <property type="entry name" value="Leucine-rich Repeat Variant"/>
    <property type="match status" value="1"/>
</dbReference>
<dbReference type="PANTHER" id="PTHR22100:SF13">
    <property type="entry name" value="WINGS APART-LIKE PROTEIN HOMOLOG"/>
    <property type="match status" value="1"/>
</dbReference>
<dbReference type="OrthoDB" id="10554185at2759"/>
<feature type="compositionally biased region" description="Basic and acidic residues" evidence="1">
    <location>
        <begin position="183"/>
        <end position="194"/>
    </location>
</feature>
<feature type="compositionally biased region" description="Basic and acidic residues" evidence="1">
    <location>
        <begin position="1160"/>
        <end position="1169"/>
    </location>
</feature>
<feature type="compositionally biased region" description="Basic residues" evidence="1">
    <location>
        <begin position="141"/>
        <end position="160"/>
    </location>
</feature>
<feature type="compositionally biased region" description="Polar residues" evidence="1">
    <location>
        <begin position="449"/>
        <end position="463"/>
    </location>
</feature>
<dbReference type="InterPro" id="IPR011989">
    <property type="entry name" value="ARM-like"/>
</dbReference>
<dbReference type="RefSeq" id="XP_005716134.1">
    <property type="nucleotide sequence ID" value="XM_005716077.1"/>
</dbReference>
<feature type="compositionally biased region" description="Acidic residues" evidence="1">
    <location>
        <begin position="1096"/>
        <end position="1110"/>
    </location>
</feature>
<dbReference type="KEGG" id="ccp:CHC_T00004725001"/>
<sequence>MQIDQKKAKIKLTKVASHPTPQHNLFSRTTSKRLTTIALPSLNCGGRALPAMPRRTKTRSPAAAKHISLSAFDFRGDEAEKARINLQHSARSRKRKRSVLGLHHVDAPEPQPEIILEEPLEEPQPVQKRRTRVSAPAKPTSARRGRTPKKVSKGRSRVSRSRAAADDDGVSAGGGADASLDDAANKADSTERTLAHSPESPQDMFVERHVGAENDSSGRRRSLRRFKPTRKALQAVFESNSRRRSPFRKGGRLKEQPSAQTPASKKEVHTETKSSEAGAGESETVGGKLRDRRAPDDAAVEQESSGDDIFKPPSTLGAGRVPQDSESVMSTPVKLRVRKEPQAPHEEHPVETEVAVEAEMPQTKPKPENPEPLKPTPKPANKQRDENEPNAHGDAEEQLPSSPVEGTSAGNAIEKTAEVTKQKEISVKAAQQESKSPDKAEPKLEAQDESNVLPSPQKRSSATGEDASELKGTTSKSSPAKRVRFIEPQRANRSVRMNLHSFMKRKRRHERVRAPDVAVVPSARSGPDEKSRQVLLDELQYVLDGIFKYAGRKDKKPATVSLIKNSLQELTQLLLRKPNRPKADEDTQLDDDCGVVLQILATQPALLKSIVVGLFRILGMSRAVDLLVSLVFVIMFRSTVRILDVEENFLDSLIAGFLRNGAESLKQVSVAGTESEHKHGRNISKSEAQGRNAFGRRLSDNKKDEKFLAHVNEVIRKAGIKDEDFEGFNCEPDGSAHLMALALSLLLEGHDKAREWMRNNQRVHKVVAVLYSCQKALQGKSKQSSDSQESDSQLQAEEFEEHVALSLVTASAMRVLEFSTLDQACRLRVATESRICRVILDFIASACALEGGVVSADPLICQALRLAINLAHDCKPGTQEFVKQGGPQVVLDCLASECIGAGLIEGSNPESESEEAFDVRVLCLAFLISILDKEDEVREGFKKLCARDVPEREGGAITLVLELLKNVGKKQIEKMEAKNREKTATEEAAKIKRGLDRSSEDEVENGGAMEEKITTGYICLLLGALAHDCEGNKEFMKAALPQQSMLGVAAVLKEFLDFHHEVGVTSVAMDERYRSIISNLVKDAELSIPSLMQSSMDEDGDEEECTVEDMEGVKSRGTSTNKVPEGEEDGKETEKKGKEGTGASADVDANMNEVAVEGKQVAEETKWESDGGDGPVAGKDVVKVSEGGEKDGNSEMDKTDADTFGRSSAGRNKKGM</sequence>
<accession>R7QFW7</accession>
<name>R7QFW7_CHOCR</name>
<dbReference type="GeneID" id="17323856"/>